<comment type="caution">
    <text evidence="2">The sequence shown here is derived from an EMBL/GenBank/DDBJ whole genome shotgun (WGS) entry which is preliminary data.</text>
</comment>
<feature type="compositionally biased region" description="Polar residues" evidence="1">
    <location>
        <begin position="155"/>
        <end position="169"/>
    </location>
</feature>
<dbReference type="Proteomes" id="UP001159363">
    <property type="component" value="Chromosome 3"/>
</dbReference>
<proteinExistence type="predicted"/>
<gene>
    <name evidence="2" type="ORF">PR048_008771</name>
</gene>
<organism evidence="2 3">
    <name type="scientific">Dryococelus australis</name>
    <dbReference type="NCBI Taxonomy" id="614101"/>
    <lineage>
        <taxon>Eukaryota</taxon>
        <taxon>Metazoa</taxon>
        <taxon>Ecdysozoa</taxon>
        <taxon>Arthropoda</taxon>
        <taxon>Hexapoda</taxon>
        <taxon>Insecta</taxon>
        <taxon>Pterygota</taxon>
        <taxon>Neoptera</taxon>
        <taxon>Polyneoptera</taxon>
        <taxon>Phasmatodea</taxon>
        <taxon>Verophasmatodea</taxon>
        <taxon>Anareolatae</taxon>
        <taxon>Phasmatidae</taxon>
        <taxon>Eurycanthinae</taxon>
        <taxon>Dryococelus</taxon>
    </lineage>
</organism>
<keyword evidence="3" id="KW-1185">Reference proteome</keyword>
<evidence type="ECO:0000256" key="1">
    <source>
        <dbReference type="SAM" id="MobiDB-lite"/>
    </source>
</evidence>
<protein>
    <submittedName>
        <fullName evidence="2">Uncharacterized protein</fullName>
    </submittedName>
</protein>
<name>A0ABQ9HY15_9NEOP</name>
<dbReference type="EMBL" id="JARBHB010000003">
    <property type="protein sequence ID" value="KAJ8889273.1"/>
    <property type="molecule type" value="Genomic_DNA"/>
</dbReference>
<evidence type="ECO:0000313" key="2">
    <source>
        <dbReference type="EMBL" id="KAJ8889273.1"/>
    </source>
</evidence>
<evidence type="ECO:0000313" key="3">
    <source>
        <dbReference type="Proteomes" id="UP001159363"/>
    </source>
</evidence>
<sequence length="569" mass="62850">MKDISREEEALKPERCPVTSCRPPVAQSVGALPVWGAGGSGFESLLRPGGVLGPLYHPYGCSNCISLRAEEVSLTRPQRTYSPEVRTPCTSRRTIEDSRRKRPLYILISGRLFPDELDSRPITGCLPPEQLRWSANPGESVFSALASQDFRPSMGNSLHRQHWPATSANQEEDRLQLARESSQSGLDSSILGILESQLCVHWLLPHTWQLWDSQCVSLQSNPEPPATQIGGAPTDCAMGGRQVSRDYPSPANMSCRSQPIRKPVAIQSLVQPQRKSGYTQISNASPLRTFTDSIYFIFDFPKNYKCHHWLENVNPVVSAPVSIRCDPRPDNSFVVLNRGVAKCDPGTHITWHHRLYVQGTELACSRYVGSSPLEILSGYPDIFIENADSCLVQHKSSERVSEEIWVALNIEVLRADEGEASGAGMKKRVKQEIPEKPRRPAASSDTIHTYENPRVTPPGIKPGSPRRNTRAARCHPSGSLERLPCVTSGREQTAFQSFGYRLFMVKLLDVHIGELGAIAGEATPGFCTLELRGTMPLVSSFLGDLTFPPLVQSDAAPFPARFTLISYQG</sequence>
<accession>A0ABQ9HY15</accession>
<reference evidence="2 3" key="1">
    <citation type="submission" date="2023-02" db="EMBL/GenBank/DDBJ databases">
        <title>LHISI_Scaffold_Assembly.</title>
        <authorList>
            <person name="Stuart O.P."/>
            <person name="Cleave R."/>
            <person name="Magrath M.J.L."/>
            <person name="Mikheyev A.S."/>
        </authorList>
    </citation>
    <scope>NUCLEOTIDE SEQUENCE [LARGE SCALE GENOMIC DNA]</scope>
    <source>
        <strain evidence="2">Daus_M_001</strain>
        <tissue evidence="2">Leg muscle</tissue>
    </source>
</reference>
<feature type="region of interest" description="Disordered" evidence="1">
    <location>
        <begin position="423"/>
        <end position="476"/>
    </location>
</feature>
<feature type="region of interest" description="Disordered" evidence="1">
    <location>
        <begin position="155"/>
        <end position="180"/>
    </location>
</feature>